<dbReference type="EMBL" id="JARACI010000216">
    <property type="protein sequence ID" value="MDD9205045.1"/>
    <property type="molecule type" value="Genomic_DNA"/>
</dbReference>
<sequence>GPARARAWGLFGAVIGVSTAAGPLLGGVLLAVFGEPEGWRSVFLVNLPVGAVLIPLAARLLPAPPGRPRDRARRPLGIDVVGLLLLGGAVLSAMLPFVLGAEAGLAAAPWWLVGVAAVLATLFWVWERALERRGGQPVLPRSLVRIRAFVFAIGVGTSYFAGFSAIFLATTL</sequence>
<evidence type="ECO:0000256" key="5">
    <source>
        <dbReference type="SAM" id="Phobius"/>
    </source>
</evidence>
<name>A0ABT5TV73_9MICO</name>
<gene>
    <name evidence="7" type="ORF">PU560_01030</name>
</gene>
<feature type="non-terminal residue" evidence="7">
    <location>
        <position position="172"/>
    </location>
</feature>
<comment type="subcellular location">
    <subcellularLocation>
        <location evidence="1">Cell membrane</location>
        <topology evidence="1">Multi-pass membrane protein</topology>
    </subcellularLocation>
</comment>
<feature type="transmembrane region" description="Helical" evidence="5">
    <location>
        <begin position="39"/>
        <end position="61"/>
    </location>
</feature>
<feature type="transmembrane region" description="Helical" evidence="5">
    <location>
        <begin position="146"/>
        <end position="169"/>
    </location>
</feature>
<feature type="transmembrane region" description="Helical" evidence="5">
    <location>
        <begin position="107"/>
        <end position="126"/>
    </location>
</feature>
<dbReference type="PANTHER" id="PTHR42718">
    <property type="entry name" value="MAJOR FACILITATOR SUPERFAMILY MULTIDRUG TRANSPORTER MFSC"/>
    <property type="match status" value="1"/>
</dbReference>
<evidence type="ECO:0000313" key="8">
    <source>
        <dbReference type="Proteomes" id="UP001165561"/>
    </source>
</evidence>
<dbReference type="InterPro" id="IPR036259">
    <property type="entry name" value="MFS_trans_sf"/>
</dbReference>
<keyword evidence="4 5" id="KW-0472">Membrane</keyword>
<evidence type="ECO:0000313" key="7">
    <source>
        <dbReference type="EMBL" id="MDD9205045.1"/>
    </source>
</evidence>
<keyword evidence="2 5" id="KW-0812">Transmembrane</keyword>
<accession>A0ABT5TV73</accession>
<keyword evidence="8" id="KW-1185">Reference proteome</keyword>
<dbReference type="PROSITE" id="PS50850">
    <property type="entry name" value="MFS"/>
    <property type="match status" value="1"/>
</dbReference>
<dbReference type="SUPFAM" id="SSF103473">
    <property type="entry name" value="MFS general substrate transporter"/>
    <property type="match status" value="1"/>
</dbReference>
<organism evidence="7 8">
    <name type="scientific">Georgenia halotolerans</name>
    <dbReference type="NCBI Taxonomy" id="3028317"/>
    <lineage>
        <taxon>Bacteria</taxon>
        <taxon>Bacillati</taxon>
        <taxon>Actinomycetota</taxon>
        <taxon>Actinomycetes</taxon>
        <taxon>Micrococcales</taxon>
        <taxon>Bogoriellaceae</taxon>
        <taxon>Georgenia</taxon>
    </lineage>
</organism>
<dbReference type="InterPro" id="IPR020846">
    <property type="entry name" value="MFS_dom"/>
</dbReference>
<evidence type="ECO:0000259" key="6">
    <source>
        <dbReference type="PROSITE" id="PS50850"/>
    </source>
</evidence>
<feature type="transmembrane region" description="Helical" evidence="5">
    <location>
        <begin position="81"/>
        <end position="101"/>
    </location>
</feature>
<dbReference type="PANTHER" id="PTHR42718:SF39">
    <property type="entry name" value="ACTINORHODIN TRANSPORTER-RELATED"/>
    <property type="match status" value="1"/>
</dbReference>
<keyword evidence="3 5" id="KW-1133">Transmembrane helix</keyword>
<protein>
    <submittedName>
        <fullName evidence="7">MFS transporter</fullName>
    </submittedName>
</protein>
<dbReference type="Gene3D" id="1.20.1250.20">
    <property type="entry name" value="MFS general substrate transporter like domains"/>
    <property type="match status" value="1"/>
</dbReference>
<dbReference type="Proteomes" id="UP001165561">
    <property type="component" value="Unassembled WGS sequence"/>
</dbReference>
<dbReference type="InterPro" id="IPR011701">
    <property type="entry name" value="MFS"/>
</dbReference>
<feature type="transmembrane region" description="Helical" evidence="5">
    <location>
        <begin position="7"/>
        <end position="33"/>
    </location>
</feature>
<evidence type="ECO:0000256" key="4">
    <source>
        <dbReference type="ARBA" id="ARBA00023136"/>
    </source>
</evidence>
<evidence type="ECO:0000256" key="2">
    <source>
        <dbReference type="ARBA" id="ARBA00022692"/>
    </source>
</evidence>
<feature type="domain" description="Major facilitator superfamily (MFS) profile" evidence="6">
    <location>
        <begin position="1"/>
        <end position="172"/>
    </location>
</feature>
<feature type="non-terminal residue" evidence="7">
    <location>
        <position position="1"/>
    </location>
</feature>
<dbReference type="Pfam" id="PF07690">
    <property type="entry name" value="MFS_1"/>
    <property type="match status" value="1"/>
</dbReference>
<comment type="caution">
    <text evidence="7">The sequence shown here is derived from an EMBL/GenBank/DDBJ whole genome shotgun (WGS) entry which is preliminary data.</text>
</comment>
<evidence type="ECO:0000256" key="3">
    <source>
        <dbReference type="ARBA" id="ARBA00022989"/>
    </source>
</evidence>
<reference evidence="7" key="1">
    <citation type="submission" date="2023-02" db="EMBL/GenBank/DDBJ databases">
        <title>Georgenia sp.10Sc9-8, isolated from a soil sample collected from the Taklamakan desert.</title>
        <authorList>
            <person name="Liu S."/>
        </authorList>
    </citation>
    <scope>NUCLEOTIDE SEQUENCE</scope>
    <source>
        <strain evidence="7">10Sc9-8</strain>
    </source>
</reference>
<evidence type="ECO:0000256" key="1">
    <source>
        <dbReference type="ARBA" id="ARBA00004651"/>
    </source>
</evidence>
<proteinExistence type="predicted"/>